<dbReference type="Proteomes" id="UP000050794">
    <property type="component" value="Unassembled WGS sequence"/>
</dbReference>
<name>A0A183U348_TOXCA</name>
<proteinExistence type="predicted"/>
<feature type="region of interest" description="Disordered" evidence="1">
    <location>
        <begin position="1"/>
        <end position="43"/>
    </location>
</feature>
<evidence type="ECO:0000313" key="4">
    <source>
        <dbReference type="WBParaSite" id="TCNE_0000291801-mRNA-1"/>
    </source>
</evidence>
<sequence>MGGRGFNESGEEQQLATFSSLSPASSENVDSTISASTASPGLF</sequence>
<dbReference type="EMBL" id="UYWY01003288">
    <property type="protein sequence ID" value="VDM28635.1"/>
    <property type="molecule type" value="Genomic_DNA"/>
</dbReference>
<reference evidence="2 3" key="2">
    <citation type="submission" date="2018-11" db="EMBL/GenBank/DDBJ databases">
        <authorList>
            <consortium name="Pathogen Informatics"/>
        </authorList>
    </citation>
    <scope>NUCLEOTIDE SEQUENCE [LARGE SCALE GENOMIC DNA]</scope>
</reference>
<dbReference type="WBParaSite" id="TCNE_0000291801-mRNA-1">
    <property type="protein sequence ID" value="TCNE_0000291801-mRNA-1"/>
    <property type="gene ID" value="TCNE_0000291801"/>
</dbReference>
<organism evidence="3 4">
    <name type="scientific">Toxocara canis</name>
    <name type="common">Canine roundworm</name>
    <dbReference type="NCBI Taxonomy" id="6265"/>
    <lineage>
        <taxon>Eukaryota</taxon>
        <taxon>Metazoa</taxon>
        <taxon>Ecdysozoa</taxon>
        <taxon>Nematoda</taxon>
        <taxon>Chromadorea</taxon>
        <taxon>Rhabditida</taxon>
        <taxon>Spirurina</taxon>
        <taxon>Ascaridomorpha</taxon>
        <taxon>Ascaridoidea</taxon>
        <taxon>Toxocaridae</taxon>
        <taxon>Toxocara</taxon>
    </lineage>
</organism>
<reference evidence="4" key="1">
    <citation type="submission" date="2016-06" db="UniProtKB">
        <authorList>
            <consortium name="WormBaseParasite"/>
        </authorList>
    </citation>
    <scope>IDENTIFICATION</scope>
</reference>
<evidence type="ECO:0000256" key="1">
    <source>
        <dbReference type="SAM" id="MobiDB-lite"/>
    </source>
</evidence>
<evidence type="ECO:0000313" key="3">
    <source>
        <dbReference type="Proteomes" id="UP000050794"/>
    </source>
</evidence>
<dbReference type="AlphaFoldDB" id="A0A183U348"/>
<keyword evidence="3" id="KW-1185">Reference proteome</keyword>
<evidence type="ECO:0000313" key="2">
    <source>
        <dbReference type="EMBL" id="VDM28635.1"/>
    </source>
</evidence>
<feature type="compositionally biased region" description="Polar residues" evidence="1">
    <location>
        <begin position="12"/>
        <end position="43"/>
    </location>
</feature>
<gene>
    <name evidence="2" type="ORF">TCNE_LOCUS2918</name>
</gene>
<protein>
    <submittedName>
        <fullName evidence="2 4">Uncharacterized protein</fullName>
    </submittedName>
</protein>
<accession>A0A183U348</accession>